<keyword evidence="4 12" id="KW-0812">Transmembrane</keyword>
<dbReference type="eggNOG" id="COG4177">
    <property type="taxonomic scope" value="Bacteria"/>
</dbReference>
<evidence type="ECO:0000256" key="8">
    <source>
        <dbReference type="ARBA" id="ARBA00022989"/>
    </source>
</evidence>
<evidence type="ECO:0000256" key="11">
    <source>
        <dbReference type="SAM" id="MobiDB-lite"/>
    </source>
</evidence>
<dbReference type="EMBL" id="HE663493">
    <property type="protein sequence ID" value="CCG09686.1"/>
    <property type="molecule type" value="Genomic_DNA"/>
</dbReference>
<feature type="transmembrane region" description="Helical" evidence="12">
    <location>
        <begin position="191"/>
        <end position="213"/>
    </location>
</feature>
<keyword evidence="7" id="KW-0029">Amino-acid transport</keyword>
<sequence>MMSPEALIGQTLGGLASASSLFLVAAGLSIIFGVTRVVNFAHGTLFLLGAYIAWTLAVPLGLGFWPALLLAPVAVAGIGLVLELALLRRIYQAPELFQLLATFAVVLIADDLVPLLWGPEDLLGPRAPGLAGAVRIGGLRIPQYDLFLIALGPVVLGLVWLVFTRTRWGLLARAATEDRVMVAALGTDQRWIFTGAFTLGAFLAGLGGALLLPRETIHHDLDTQMIVSAFVVVVVGGMGSLPGAYLAALLLGLASAFGTALVPQGTLVTMGLVMMLVLALRPQGILGRRLRADTLPPAGPGAVLRPATPTQRLGWGALIAVLALSPLWLGSYGLSVVSETVILALSASALHLLSGAGRPDQLWSRRLRWVVGAYGAALAVVKGGAGLGLALAAGIGAGALGGLGVGWFVTRLGGVYLAMLTLAFAEIIHGVTLQAGALTGGDNGLVGVWPPAWIAAPGPFLWLVLALVVPALIGLRAFILGEGGRRLQSARDAPARAAACGLGLSRVQALAFVVAGAAAGLAGGLLAFHKGSVFPTLTAVPVSVDALVMVLLGGIHALSGPLLGAAAYSALKTGLAAGTDFWRLAVGGVLVVLVLAFPGGLASILRRPRAASAPSPTPTPTPSPLPVSPPRPAASSQGEPVLVVSDLARSFGGVAAVDGVSLTVRAGERLAVIGPNGAGKSTLFALIAGQERPDQGRVTLLGRDITGVPASRLARVGLGRTFQSPRPFLTLTVAEALRTAARLSLPRREADARAAFLLERLGLGALASHPGGGLAQGEVRRVDLGLALAGRPRLLLMDEPVAGMALGERAALMDLVGALAHEEGFAVLFTEHDMAVVFGFADRVVVLDRGRALAEGSPEAVRENPAVRACYLGA</sequence>
<feature type="transmembrane region" description="Helical" evidence="12">
    <location>
        <begin position="260"/>
        <end position="280"/>
    </location>
</feature>
<organism evidence="14 15">
    <name type="scientific">Pararhodospirillum photometricum DSM 122</name>
    <dbReference type="NCBI Taxonomy" id="1150469"/>
    <lineage>
        <taxon>Bacteria</taxon>
        <taxon>Pseudomonadati</taxon>
        <taxon>Pseudomonadota</taxon>
        <taxon>Alphaproteobacteria</taxon>
        <taxon>Rhodospirillales</taxon>
        <taxon>Rhodospirillaceae</taxon>
        <taxon>Pararhodospirillum</taxon>
    </lineage>
</organism>
<accession>H6SQG7</accession>
<keyword evidence="8 12" id="KW-1133">Transmembrane helix</keyword>
<dbReference type="GO" id="GO:0006865">
    <property type="term" value="P:amino acid transport"/>
    <property type="evidence" value="ECO:0007669"/>
    <property type="project" value="UniProtKB-KW"/>
</dbReference>
<comment type="subcellular location">
    <subcellularLocation>
        <location evidence="1">Cell membrane</location>
        <topology evidence="1">Multi-pass membrane protein</topology>
    </subcellularLocation>
</comment>
<evidence type="ECO:0000259" key="13">
    <source>
        <dbReference type="PROSITE" id="PS50893"/>
    </source>
</evidence>
<evidence type="ECO:0000256" key="6">
    <source>
        <dbReference type="ARBA" id="ARBA00022840"/>
    </source>
</evidence>
<evidence type="ECO:0000313" key="15">
    <source>
        <dbReference type="Proteomes" id="UP000033220"/>
    </source>
</evidence>
<feature type="compositionally biased region" description="Pro residues" evidence="11">
    <location>
        <begin position="615"/>
        <end position="632"/>
    </location>
</feature>
<evidence type="ECO:0000256" key="1">
    <source>
        <dbReference type="ARBA" id="ARBA00004651"/>
    </source>
</evidence>
<feature type="transmembrane region" description="Helical" evidence="12">
    <location>
        <begin position="144"/>
        <end position="163"/>
    </location>
</feature>
<evidence type="ECO:0000256" key="3">
    <source>
        <dbReference type="ARBA" id="ARBA00022475"/>
    </source>
</evidence>
<dbReference type="InterPro" id="IPR052157">
    <property type="entry name" value="BCAA_transport_permease"/>
</dbReference>
<feature type="transmembrane region" description="Helical" evidence="12">
    <location>
        <begin position="12"/>
        <end position="34"/>
    </location>
</feature>
<evidence type="ECO:0000256" key="4">
    <source>
        <dbReference type="ARBA" id="ARBA00022692"/>
    </source>
</evidence>
<proteinExistence type="inferred from homology"/>
<evidence type="ECO:0000256" key="9">
    <source>
        <dbReference type="ARBA" id="ARBA00023136"/>
    </source>
</evidence>
<dbReference type="InterPro" id="IPR027417">
    <property type="entry name" value="P-loop_NTPase"/>
</dbReference>
<feature type="transmembrane region" description="Helical" evidence="12">
    <location>
        <begin position="391"/>
        <end position="409"/>
    </location>
</feature>
<feature type="transmembrane region" description="Helical" evidence="12">
    <location>
        <begin position="97"/>
        <end position="117"/>
    </location>
</feature>
<dbReference type="CDD" id="cd03219">
    <property type="entry name" value="ABC_Mj1267_LivG_branched"/>
    <property type="match status" value="1"/>
</dbReference>
<feature type="transmembrane region" description="Helical" evidence="12">
    <location>
        <begin position="313"/>
        <end position="330"/>
    </location>
</feature>
<feature type="transmembrane region" description="Helical" evidence="12">
    <location>
        <begin position="40"/>
        <end position="62"/>
    </location>
</feature>
<feature type="transmembrane region" description="Helical" evidence="12">
    <location>
        <begin position="416"/>
        <end position="440"/>
    </location>
</feature>
<dbReference type="InterPro" id="IPR003593">
    <property type="entry name" value="AAA+_ATPase"/>
</dbReference>
<name>H6SQG7_PARPM</name>
<keyword evidence="3" id="KW-1003">Cell membrane</keyword>
<evidence type="ECO:0000313" key="14">
    <source>
        <dbReference type="EMBL" id="CCG09686.1"/>
    </source>
</evidence>
<feature type="region of interest" description="Disordered" evidence="11">
    <location>
        <begin position="610"/>
        <end position="637"/>
    </location>
</feature>
<evidence type="ECO:0000256" key="5">
    <source>
        <dbReference type="ARBA" id="ARBA00022741"/>
    </source>
</evidence>
<gene>
    <name evidence="14" type="ORF">RSPPHO_03060</name>
</gene>
<dbReference type="GO" id="GO:0005886">
    <property type="term" value="C:plasma membrane"/>
    <property type="evidence" value="ECO:0007669"/>
    <property type="project" value="UniProtKB-SubCell"/>
</dbReference>
<dbReference type="KEGG" id="rpm:RSPPHO_03060"/>
<dbReference type="eggNOG" id="COG0411">
    <property type="taxonomic scope" value="Bacteria"/>
</dbReference>
<feature type="transmembrane region" description="Helical" evidence="12">
    <location>
        <begin position="581"/>
        <end position="605"/>
    </location>
</feature>
<dbReference type="InterPro" id="IPR001851">
    <property type="entry name" value="ABC_transp_permease"/>
</dbReference>
<reference evidence="14 15" key="1">
    <citation type="submission" date="2012-02" db="EMBL/GenBank/DDBJ databases">
        <title>Shotgun genome sequence of Phaeospirillum photometricum DSM 122.</title>
        <authorList>
            <person name="Duquesne K."/>
            <person name="Sturgis J."/>
        </authorList>
    </citation>
    <scope>NUCLEOTIDE SEQUENCE [LARGE SCALE GENOMIC DNA]</scope>
    <source>
        <strain evidence="15">DSM122</strain>
    </source>
</reference>
<dbReference type="SUPFAM" id="SSF52540">
    <property type="entry name" value="P-loop containing nucleoside triphosphate hydrolases"/>
    <property type="match status" value="1"/>
</dbReference>
<dbReference type="PROSITE" id="PS50893">
    <property type="entry name" value="ABC_TRANSPORTER_2"/>
    <property type="match status" value="1"/>
</dbReference>
<dbReference type="SMART" id="SM00382">
    <property type="entry name" value="AAA"/>
    <property type="match status" value="1"/>
</dbReference>
<dbReference type="Gene3D" id="3.40.50.300">
    <property type="entry name" value="P-loop containing nucleotide triphosphate hydrolases"/>
    <property type="match status" value="1"/>
</dbReference>
<dbReference type="Pfam" id="PF00005">
    <property type="entry name" value="ABC_tran"/>
    <property type="match status" value="1"/>
</dbReference>
<feature type="transmembrane region" description="Helical" evidence="12">
    <location>
        <begin position="69"/>
        <end position="91"/>
    </location>
</feature>
<dbReference type="Pfam" id="PF02653">
    <property type="entry name" value="BPD_transp_2"/>
    <property type="match status" value="2"/>
</dbReference>
<dbReference type="eggNOG" id="COG0559">
    <property type="taxonomic scope" value="Bacteria"/>
</dbReference>
<dbReference type="STRING" id="1150469.RSPPHO_03060"/>
<feature type="transmembrane region" description="Helical" evidence="12">
    <location>
        <begin position="460"/>
        <end position="479"/>
    </location>
</feature>
<keyword evidence="9 12" id="KW-0472">Membrane</keyword>
<evidence type="ECO:0000256" key="10">
    <source>
        <dbReference type="ARBA" id="ARBA00037998"/>
    </source>
</evidence>
<dbReference type="InterPro" id="IPR032823">
    <property type="entry name" value="BCA_ABC_TP_C"/>
</dbReference>
<protein>
    <submittedName>
        <fullName evidence="14">Inner-membrane translocator</fullName>
    </submittedName>
</protein>
<dbReference type="InterPro" id="IPR003439">
    <property type="entry name" value="ABC_transporter-like_ATP-bd"/>
</dbReference>
<dbReference type="PANTHER" id="PTHR11795">
    <property type="entry name" value="BRANCHED-CHAIN AMINO ACID TRANSPORT SYSTEM PERMEASE PROTEIN LIVH"/>
    <property type="match status" value="1"/>
</dbReference>
<evidence type="ECO:0000256" key="12">
    <source>
        <dbReference type="SAM" id="Phobius"/>
    </source>
</evidence>
<dbReference type="CDD" id="cd06582">
    <property type="entry name" value="TM_PBP1_LivH_like"/>
    <property type="match status" value="1"/>
</dbReference>
<evidence type="ECO:0000256" key="2">
    <source>
        <dbReference type="ARBA" id="ARBA00022448"/>
    </source>
</evidence>
<dbReference type="PANTHER" id="PTHR11795:SF442">
    <property type="entry name" value="ABC TRANSPORTER ATP-BINDING PROTEIN"/>
    <property type="match status" value="1"/>
</dbReference>
<keyword evidence="5" id="KW-0547">Nucleotide-binding</keyword>
<keyword evidence="15" id="KW-1185">Reference proteome</keyword>
<comment type="similarity">
    <text evidence="10">Belongs to the binding-protein-dependent transport system permease family. LivHM subfamily.</text>
</comment>
<dbReference type="Pfam" id="PF12399">
    <property type="entry name" value="BCA_ABC_TP_C"/>
    <property type="match status" value="1"/>
</dbReference>
<keyword evidence="2" id="KW-0813">Transport</keyword>
<dbReference type="GO" id="GO:0022857">
    <property type="term" value="F:transmembrane transporter activity"/>
    <property type="evidence" value="ECO:0007669"/>
    <property type="project" value="InterPro"/>
</dbReference>
<dbReference type="Proteomes" id="UP000033220">
    <property type="component" value="Chromosome DSM 122"/>
</dbReference>
<dbReference type="GO" id="GO:0005524">
    <property type="term" value="F:ATP binding"/>
    <property type="evidence" value="ECO:0007669"/>
    <property type="project" value="UniProtKB-KW"/>
</dbReference>
<feature type="transmembrane region" description="Helical" evidence="12">
    <location>
        <begin position="509"/>
        <end position="528"/>
    </location>
</feature>
<feature type="domain" description="ABC transporter" evidence="13">
    <location>
        <begin position="642"/>
        <end position="874"/>
    </location>
</feature>
<dbReference type="GO" id="GO:0016887">
    <property type="term" value="F:ATP hydrolysis activity"/>
    <property type="evidence" value="ECO:0007669"/>
    <property type="project" value="InterPro"/>
</dbReference>
<feature type="transmembrane region" description="Helical" evidence="12">
    <location>
        <begin position="548"/>
        <end position="569"/>
    </location>
</feature>
<dbReference type="AlphaFoldDB" id="H6SQG7"/>
<evidence type="ECO:0000256" key="7">
    <source>
        <dbReference type="ARBA" id="ARBA00022970"/>
    </source>
</evidence>
<dbReference type="HOGENOM" id="CLU_006313_4_0_5"/>
<dbReference type="PATRIC" id="fig|1150469.3.peg.3450"/>
<keyword evidence="6" id="KW-0067">ATP-binding</keyword>
<feature type="transmembrane region" description="Helical" evidence="12">
    <location>
        <begin position="225"/>
        <end position="254"/>
    </location>
</feature>